<keyword evidence="2" id="KW-0325">Glycoprotein</keyword>
<dbReference type="Pfam" id="PF00657">
    <property type="entry name" value="Lipase_GDSL"/>
    <property type="match status" value="1"/>
</dbReference>
<feature type="signal peptide" evidence="3">
    <location>
        <begin position="1"/>
        <end position="24"/>
    </location>
</feature>
<evidence type="ECO:0000313" key="4">
    <source>
        <dbReference type="EMBL" id="RRT53091.1"/>
    </source>
</evidence>
<reference evidence="4 5" key="1">
    <citation type="journal article" date="2014" name="Agronomy (Basel)">
        <title>A Draft Genome Sequence for Ensete ventricosum, the Drought-Tolerant Tree Against Hunger.</title>
        <authorList>
            <person name="Harrison J."/>
            <person name="Moore K.A."/>
            <person name="Paszkiewicz K."/>
            <person name="Jones T."/>
            <person name="Grant M."/>
            <person name="Ambacheew D."/>
            <person name="Muzemil S."/>
            <person name="Studholme D.J."/>
        </authorList>
    </citation>
    <scope>NUCLEOTIDE SEQUENCE [LARGE SCALE GENOMIC DNA]</scope>
</reference>
<sequence>MYSLYTVFCCFILLFYILSTAVDATDMPFLNAYLDSVGAPSFQKGCNFAAAGSTILPATKYSVSPFSFGIQVAQFFRFKNQVLQLQTKGTYFLLAGKKIRKYIPQVDYFDQGLYMFDIGQNDLAGAFYSKTEDQVIASIPKILSDFESGLK</sequence>
<dbReference type="EMBL" id="AMZH03011315">
    <property type="protein sequence ID" value="RRT53091.1"/>
    <property type="molecule type" value="Genomic_DNA"/>
</dbReference>
<organism evidence="4 5">
    <name type="scientific">Ensete ventricosum</name>
    <name type="common">Abyssinian banana</name>
    <name type="synonym">Musa ensete</name>
    <dbReference type="NCBI Taxonomy" id="4639"/>
    <lineage>
        <taxon>Eukaryota</taxon>
        <taxon>Viridiplantae</taxon>
        <taxon>Streptophyta</taxon>
        <taxon>Embryophyta</taxon>
        <taxon>Tracheophyta</taxon>
        <taxon>Spermatophyta</taxon>
        <taxon>Magnoliopsida</taxon>
        <taxon>Liliopsida</taxon>
        <taxon>Zingiberales</taxon>
        <taxon>Musaceae</taxon>
        <taxon>Ensete</taxon>
    </lineage>
</organism>
<dbReference type="Proteomes" id="UP000287651">
    <property type="component" value="Unassembled WGS sequence"/>
</dbReference>
<feature type="chain" id="PRO_5019562390" description="Xylanase inhibitor C-terminal domain-containing protein" evidence="3">
    <location>
        <begin position="25"/>
        <end position="151"/>
    </location>
</feature>
<comment type="similarity">
    <text evidence="1">Belongs to the 'GDSL' lipolytic enzyme family.</text>
</comment>
<comment type="caution">
    <text evidence="4">The sequence shown here is derived from an EMBL/GenBank/DDBJ whole genome shotgun (WGS) entry which is preliminary data.</text>
</comment>
<dbReference type="PANTHER" id="PTHR22835">
    <property type="entry name" value="ZINC FINGER FYVE DOMAIN CONTAINING PROTEIN"/>
    <property type="match status" value="1"/>
</dbReference>
<name>A0A426YMZ8_ENSVE</name>
<proteinExistence type="inferred from homology"/>
<dbReference type="AlphaFoldDB" id="A0A426YMZ8"/>
<dbReference type="InterPro" id="IPR001087">
    <property type="entry name" value="GDSL"/>
</dbReference>
<dbReference type="InterPro" id="IPR036514">
    <property type="entry name" value="SGNH_hydro_sf"/>
</dbReference>
<evidence type="ECO:0000256" key="2">
    <source>
        <dbReference type="ARBA" id="ARBA00023180"/>
    </source>
</evidence>
<gene>
    <name evidence="4" type="ORF">B296_00050049</name>
</gene>
<evidence type="ECO:0000256" key="3">
    <source>
        <dbReference type="SAM" id="SignalP"/>
    </source>
</evidence>
<evidence type="ECO:0000256" key="1">
    <source>
        <dbReference type="ARBA" id="ARBA00008668"/>
    </source>
</evidence>
<dbReference type="PANTHER" id="PTHR22835:SF536">
    <property type="entry name" value="OS05G0401000 PROTEIN"/>
    <property type="match status" value="1"/>
</dbReference>
<evidence type="ECO:0000313" key="5">
    <source>
        <dbReference type="Proteomes" id="UP000287651"/>
    </source>
</evidence>
<dbReference type="Gene3D" id="3.40.50.1110">
    <property type="entry name" value="SGNH hydrolase"/>
    <property type="match status" value="1"/>
</dbReference>
<accession>A0A426YMZ8</accession>
<dbReference type="GO" id="GO:0016788">
    <property type="term" value="F:hydrolase activity, acting on ester bonds"/>
    <property type="evidence" value="ECO:0007669"/>
    <property type="project" value="InterPro"/>
</dbReference>
<feature type="non-terminal residue" evidence="4">
    <location>
        <position position="151"/>
    </location>
</feature>
<evidence type="ECO:0008006" key="6">
    <source>
        <dbReference type="Google" id="ProtNLM"/>
    </source>
</evidence>
<keyword evidence="3" id="KW-0732">Signal</keyword>
<protein>
    <recommendedName>
        <fullName evidence="6">Xylanase inhibitor C-terminal domain-containing protein</fullName>
    </recommendedName>
</protein>